<evidence type="ECO:0000313" key="6">
    <source>
        <dbReference type="Proteomes" id="UP001360560"/>
    </source>
</evidence>
<comment type="caution">
    <text evidence="5">The sequence shown here is derived from an EMBL/GenBank/DDBJ whole genome shotgun (WGS) entry which is preliminary data.</text>
</comment>
<dbReference type="PANTHER" id="PTHR10291:SF43">
    <property type="entry name" value="DEHYDRODOLICHYL DIPHOSPHATE SYNTHASE COMPLEX SUBUNIT DHDDS"/>
    <property type="match status" value="1"/>
</dbReference>
<dbReference type="Gene3D" id="3.40.1180.10">
    <property type="entry name" value="Decaprenyl diphosphate synthase-like"/>
    <property type="match status" value="1"/>
</dbReference>
<evidence type="ECO:0000313" key="5">
    <source>
        <dbReference type="EMBL" id="GMM37079.1"/>
    </source>
</evidence>
<comment type="similarity">
    <text evidence="1 4">Belongs to the UPP synthase family.</text>
</comment>
<dbReference type="EMBL" id="BTFZ01000011">
    <property type="protein sequence ID" value="GMM37079.1"/>
    <property type="molecule type" value="Genomic_DNA"/>
</dbReference>
<dbReference type="GO" id="GO:1904423">
    <property type="term" value="C:dehydrodolichyl diphosphate synthase complex"/>
    <property type="evidence" value="ECO:0007669"/>
    <property type="project" value="TreeGrafter"/>
</dbReference>
<dbReference type="RefSeq" id="XP_064854075.1">
    <property type="nucleotide sequence ID" value="XM_064998003.1"/>
</dbReference>
<accession>A0AAV5QRL3</accession>
<dbReference type="NCBIfam" id="TIGR00055">
    <property type="entry name" value="uppS"/>
    <property type="match status" value="1"/>
</dbReference>
<dbReference type="GO" id="GO:0016020">
    <property type="term" value="C:membrane"/>
    <property type="evidence" value="ECO:0007669"/>
    <property type="project" value="TreeGrafter"/>
</dbReference>
<keyword evidence="2 4" id="KW-0808">Transferase</keyword>
<proteinExistence type="inferred from homology"/>
<keyword evidence="3" id="KW-0460">Magnesium</keyword>
<keyword evidence="6" id="KW-1185">Reference proteome</keyword>
<dbReference type="HAMAP" id="MF_01139">
    <property type="entry name" value="ISPT"/>
    <property type="match status" value="1"/>
</dbReference>
<evidence type="ECO:0000256" key="3">
    <source>
        <dbReference type="ARBA" id="ARBA00022842"/>
    </source>
</evidence>
<name>A0AAV5QRL3_9ASCO</name>
<dbReference type="AlphaFoldDB" id="A0AAV5QRL3"/>
<dbReference type="InterPro" id="IPR018520">
    <property type="entry name" value="UPP_synth-like_CS"/>
</dbReference>
<sequence>MSFLLWLSTLPIISYVLELIKHILIRSLRTGNLPNHIAFIMDGNRRYAKQHKLPVSQGHNMGSESLASILELCYKLNIQAVSIYAFSIENFNRSKSEVNYLMDLIQKKLSQISEHGDLVDKFGIKIIFSGNKSFLPKDVYDTFKETEERTKNNGNVILNICFPYTARDDITRSIKKIVSDVKQDKLEVEEIREETVSNNLDTKSLPPLDFMMRTSGVRRLSDYLLWEITDNDAELELLDIYWPELNQLILTWSIFKWSFRKTSLNDFFKQDKAKIE</sequence>
<dbReference type="FunFam" id="3.40.1180.10:FF:000005">
    <property type="entry name" value="Alkyl transferase"/>
    <property type="match status" value="1"/>
</dbReference>
<dbReference type="GO" id="GO:0005783">
    <property type="term" value="C:endoplasmic reticulum"/>
    <property type="evidence" value="ECO:0007669"/>
    <property type="project" value="TreeGrafter"/>
</dbReference>
<dbReference type="PANTHER" id="PTHR10291">
    <property type="entry name" value="DEHYDRODOLICHYL DIPHOSPHATE SYNTHASE FAMILY MEMBER"/>
    <property type="match status" value="1"/>
</dbReference>
<dbReference type="Pfam" id="PF01255">
    <property type="entry name" value="Prenyltransf"/>
    <property type="match status" value="1"/>
</dbReference>
<dbReference type="CDD" id="cd00475">
    <property type="entry name" value="Cis_IPPS"/>
    <property type="match status" value="1"/>
</dbReference>
<dbReference type="Proteomes" id="UP001360560">
    <property type="component" value="Unassembled WGS sequence"/>
</dbReference>
<evidence type="ECO:0000256" key="2">
    <source>
        <dbReference type="ARBA" id="ARBA00022679"/>
    </source>
</evidence>
<dbReference type="InterPro" id="IPR001441">
    <property type="entry name" value="UPP_synth-like"/>
</dbReference>
<evidence type="ECO:0000256" key="1">
    <source>
        <dbReference type="ARBA" id="ARBA00005432"/>
    </source>
</evidence>
<evidence type="ECO:0000256" key="4">
    <source>
        <dbReference type="RuleBase" id="RU363018"/>
    </source>
</evidence>
<dbReference type="GO" id="GO:0016094">
    <property type="term" value="P:polyprenol biosynthetic process"/>
    <property type="evidence" value="ECO:0007669"/>
    <property type="project" value="TreeGrafter"/>
</dbReference>
<protein>
    <recommendedName>
        <fullName evidence="4">Alkyl transferase</fullName>
        <ecNumber evidence="4">2.5.1.-</ecNumber>
    </recommendedName>
</protein>
<dbReference type="GO" id="GO:0045547">
    <property type="term" value="F:ditrans,polycis-polyprenyl diphosphate synthase [(2E,6E)-farnesyl diphosphate specific] activity"/>
    <property type="evidence" value="ECO:0007669"/>
    <property type="project" value="TreeGrafter"/>
</dbReference>
<dbReference type="EC" id="2.5.1.-" evidence="4"/>
<gene>
    <name evidence="5" type="ORF">DASC09_044040</name>
</gene>
<dbReference type="GeneID" id="90075054"/>
<dbReference type="GO" id="GO:0005811">
    <property type="term" value="C:lipid droplet"/>
    <property type="evidence" value="ECO:0007669"/>
    <property type="project" value="TreeGrafter"/>
</dbReference>
<dbReference type="SUPFAM" id="SSF64005">
    <property type="entry name" value="Undecaprenyl diphosphate synthase"/>
    <property type="match status" value="1"/>
</dbReference>
<reference evidence="5 6" key="1">
    <citation type="journal article" date="2023" name="Elife">
        <title>Identification of key yeast species and microbe-microbe interactions impacting larval growth of Drosophila in the wild.</title>
        <authorList>
            <person name="Mure A."/>
            <person name="Sugiura Y."/>
            <person name="Maeda R."/>
            <person name="Honda K."/>
            <person name="Sakurai N."/>
            <person name="Takahashi Y."/>
            <person name="Watada M."/>
            <person name="Katoh T."/>
            <person name="Gotoh A."/>
            <person name="Gotoh Y."/>
            <person name="Taniguchi I."/>
            <person name="Nakamura K."/>
            <person name="Hayashi T."/>
            <person name="Katayama T."/>
            <person name="Uemura T."/>
            <person name="Hattori Y."/>
        </authorList>
    </citation>
    <scope>NUCLEOTIDE SEQUENCE [LARGE SCALE GENOMIC DNA]</scope>
    <source>
        <strain evidence="5 6">SC-9</strain>
    </source>
</reference>
<dbReference type="PROSITE" id="PS01066">
    <property type="entry name" value="UPP_SYNTHASE"/>
    <property type="match status" value="1"/>
</dbReference>
<organism evidence="5 6">
    <name type="scientific">Saccharomycopsis crataegensis</name>
    <dbReference type="NCBI Taxonomy" id="43959"/>
    <lineage>
        <taxon>Eukaryota</taxon>
        <taxon>Fungi</taxon>
        <taxon>Dikarya</taxon>
        <taxon>Ascomycota</taxon>
        <taxon>Saccharomycotina</taxon>
        <taxon>Saccharomycetes</taxon>
        <taxon>Saccharomycopsidaceae</taxon>
        <taxon>Saccharomycopsis</taxon>
    </lineage>
</organism>
<dbReference type="InterPro" id="IPR036424">
    <property type="entry name" value="UPP_synth-like_sf"/>
</dbReference>